<dbReference type="EMBL" id="VTPC01004524">
    <property type="protein sequence ID" value="KAF2897021.1"/>
    <property type="molecule type" value="Genomic_DNA"/>
</dbReference>
<accession>A0A8K0D4U1</accession>
<proteinExistence type="predicted"/>
<organism evidence="1 2">
    <name type="scientific">Ignelater luminosus</name>
    <name type="common">Cucubano</name>
    <name type="synonym">Pyrophorus luminosus</name>
    <dbReference type="NCBI Taxonomy" id="2038154"/>
    <lineage>
        <taxon>Eukaryota</taxon>
        <taxon>Metazoa</taxon>
        <taxon>Ecdysozoa</taxon>
        <taxon>Arthropoda</taxon>
        <taxon>Hexapoda</taxon>
        <taxon>Insecta</taxon>
        <taxon>Pterygota</taxon>
        <taxon>Neoptera</taxon>
        <taxon>Endopterygota</taxon>
        <taxon>Coleoptera</taxon>
        <taxon>Polyphaga</taxon>
        <taxon>Elateriformia</taxon>
        <taxon>Elateroidea</taxon>
        <taxon>Elateridae</taxon>
        <taxon>Agrypninae</taxon>
        <taxon>Pyrophorini</taxon>
        <taxon>Ignelater</taxon>
    </lineage>
</organism>
<keyword evidence="2" id="KW-1185">Reference proteome</keyword>
<comment type="caution">
    <text evidence="1">The sequence shown here is derived from an EMBL/GenBank/DDBJ whole genome shotgun (WGS) entry which is preliminary data.</text>
</comment>
<name>A0A8K0D4U1_IGNLU</name>
<dbReference type="AlphaFoldDB" id="A0A8K0D4U1"/>
<gene>
    <name evidence="1" type="ORF">ILUMI_09154</name>
</gene>
<dbReference type="Proteomes" id="UP000801492">
    <property type="component" value="Unassembled WGS sequence"/>
</dbReference>
<protein>
    <submittedName>
        <fullName evidence="1">Uncharacterized protein</fullName>
    </submittedName>
</protein>
<reference evidence="1" key="1">
    <citation type="submission" date="2019-08" db="EMBL/GenBank/DDBJ databases">
        <title>The genome of the North American firefly Photinus pyralis.</title>
        <authorList>
            <consortium name="Photinus pyralis genome working group"/>
            <person name="Fallon T.R."/>
            <person name="Sander Lower S.E."/>
            <person name="Weng J.-K."/>
        </authorList>
    </citation>
    <scope>NUCLEOTIDE SEQUENCE</scope>
    <source>
        <strain evidence="1">TRF0915ILg1</strain>
        <tissue evidence="1">Whole body</tissue>
    </source>
</reference>
<evidence type="ECO:0000313" key="1">
    <source>
        <dbReference type="EMBL" id="KAF2897021.1"/>
    </source>
</evidence>
<sequence length="157" mass="17703">MKDLILRAGSESKDEVNTSEECLADRNNQAEFLYKDTSGISVAVLTDATTPVDICTGFLSDHIFQLIVSKTNRNAKQILNENQHTWSSRISSWNPLQKVDLNLNTIYLPGKRHKYRIIVTFAYLSFMNVGTLQKNRKGLPEDVVKAKAVKGDVFGKR</sequence>
<evidence type="ECO:0000313" key="2">
    <source>
        <dbReference type="Proteomes" id="UP000801492"/>
    </source>
</evidence>